<gene>
    <name evidence="2" type="ORF">MC45_01915</name>
</gene>
<feature type="domain" description="PIN" evidence="1">
    <location>
        <begin position="5"/>
        <end position="115"/>
    </location>
</feature>
<protein>
    <recommendedName>
        <fullName evidence="1">PIN domain-containing protein</fullName>
    </recommendedName>
</protein>
<dbReference type="AlphaFoldDB" id="A0A097ECS7"/>
<dbReference type="InterPro" id="IPR029060">
    <property type="entry name" value="PIN-like_dom_sf"/>
</dbReference>
<dbReference type="EMBL" id="CP009571">
    <property type="protein sequence ID" value="AIT05366.1"/>
    <property type="molecule type" value="Genomic_DNA"/>
</dbReference>
<dbReference type="HOGENOM" id="CLU_128080_1_0_5"/>
<reference evidence="2 3" key="1">
    <citation type="submission" date="2014-09" db="EMBL/GenBank/DDBJ databases">
        <title>Using Illumina technology Improving SMRT sequencing Genome Assembly by RASTools.</title>
        <authorList>
            <person name="Zhou Y."/>
            <person name="Ma T."/>
            <person name="Liu T."/>
        </authorList>
    </citation>
    <scope>NUCLEOTIDE SEQUENCE [LARGE SCALE GENOMIC DNA]</scope>
    <source>
        <strain evidence="2 3">ATCC 55669</strain>
    </source>
</reference>
<dbReference type="Pfam" id="PF01850">
    <property type="entry name" value="PIN"/>
    <property type="match status" value="1"/>
</dbReference>
<accession>A0A097ECS7</accession>
<evidence type="ECO:0000313" key="3">
    <source>
        <dbReference type="Proteomes" id="UP000033200"/>
    </source>
</evidence>
<evidence type="ECO:0000259" key="1">
    <source>
        <dbReference type="Pfam" id="PF01850"/>
    </source>
</evidence>
<dbReference type="Gene3D" id="3.40.50.1010">
    <property type="entry name" value="5'-nuclease"/>
    <property type="match status" value="1"/>
</dbReference>
<dbReference type="Proteomes" id="UP000033200">
    <property type="component" value="Chromosome"/>
</dbReference>
<organism evidence="2 3">
    <name type="scientific">Sphingomonas taxi</name>
    <dbReference type="NCBI Taxonomy" id="1549858"/>
    <lineage>
        <taxon>Bacteria</taxon>
        <taxon>Pseudomonadati</taxon>
        <taxon>Pseudomonadota</taxon>
        <taxon>Alphaproteobacteria</taxon>
        <taxon>Sphingomonadales</taxon>
        <taxon>Sphingomonadaceae</taxon>
        <taxon>Sphingomonas</taxon>
    </lineage>
</organism>
<evidence type="ECO:0000313" key="2">
    <source>
        <dbReference type="EMBL" id="AIT05366.1"/>
    </source>
</evidence>
<dbReference type="InterPro" id="IPR002716">
    <property type="entry name" value="PIN_dom"/>
</dbReference>
<proteinExistence type="predicted"/>
<keyword evidence="3" id="KW-1185">Reference proteome</keyword>
<name>A0A097ECS7_9SPHN</name>
<dbReference type="RefSeq" id="WP_038658838.1">
    <property type="nucleotide sequence ID" value="NZ_CP009571.1"/>
</dbReference>
<dbReference type="CDD" id="cd18692">
    <property type="entry name" value="PIN_VapC-like"/>
    <property type="match status" value="1"/>
</dbReference>
<sequence>MSAGFLDTNVLLYGFTADDHRQPEAMRLIRAGCVISVQCLNECAFVARRKLRMTWAEIADPLAIIVQLSRPVMPVTIDLHRLGIHLAERYTLSVYDGMIAAAAVIAGCDILYSEDMHHGLFIDGRVRIVNPFAPA</sequence>
<dbReference type="KEGG" id="stax:MC45_01915"/>
<dbReference type="SUPFAM" id="SSF88723">
    <property type="entry name" value="PIN domain-like"/>
    <property type="match status" value="1"/>
</dbReference>
<dbReference type="eggNOG" id="COG5573">
    <property type="taxonomic scope" value="Bacteria"/>
</dbReference>
<dbReference type="STRING" id="1549858.MC45_01915"/>